<dbReference type="InterPro" id="IPR009057">
    <property type="entry name" value="Homeodomain-like_sf"/>
</dbReference>
<dbReference type="RefSeq" id="WP_184398107.1">
    <property type="nucleotide sequence ID" value="NZ_BAAAJD010000131.1"/>
</dbReference>
<protein>
    <submittedName>
        <fullName evidence="6">AcrR family transcriptional regulator</fullName>
    </submittedName>
</protein>
<evidence type="ECO:0000256" key="4">
    <source>
        <dbReference type="PROSITE-ProRule" id="PRU00335"/>
    </source>
</evidence>
<proteinExistence type="predicted"/>
<dbReference type="InterPro" id="IPR050109">
    <property type="entry name" value="HTH-type_TetR-like_transc_reg"/>
</dbReference>
<dbReference type="GO" id="GO:0003700">
    <property type="term" value="F:DNA-binding transcription factor activity"/>
    <property type="evidence" value="ECO:0007669"/>
    <property type="project" value="TreeGrafter"/>
</dbReference>
<sequence length="209" mass="22965">MAKRAPVEEETRTRARTRRAILEAAVSVLGERSTAPLSEVAQAAGVARSTLQRYFPERSDLLAALDDHADELLREATERARIAEGSGVEAFVRLAAEYFPLRDAIMLAWGSGDDPGEPDWLDDQSEYDRALYALIERGHADGTIDRRIAPVWAQQLLWAHLYSAWTYTRTAPASRHEALTACLYSLVKVVCVGDPAKAAAGLVPLPAEH</sequence>
<dbReference type="SUPFAM" id="SSF48498">
    <property type="entry name" value="Tetracyclin repressor-like, C-terminal domain"/>
    <property type="match status" value="1"/>
</dbReference>
<evidence type="ECO:0000313" key="7">
    <source>
        <dbReference type="Proteomes" id="UP000572635"/>
    </source>
</evidence>
<dbReference type="Gene3D" id="1.10.357.10">
    <property type="entry name" value="Tetracycline Repressor, domain 2"/>
    <property type="match status" value="1"/>
</dbReference>
<evidence type="ECO:0000256" key="2">
    <source>
        <dbReference type="ARBA" id="ARBA00023125"/>
    </source>
</evidence>
<dbReference type="PROSITE" id="PS50977">
    <property type="entry name" value="HTH_TETR_2"/>
    <property type="match status" value="1"/>
</dbReference>
<dbReference type="Proteomes" id="UP000572635">
    <property type="component" value="Unassembled WGS sequence"/>
</dbReference>
<evidence type="ECO:0000259" key="5">
    <source>
        <dbReference type="PROSITE" id="PS50977"/>
    </source>
</evidence>
<dbReference type="PANTHER" id="PTHR30055">
    <property type="entry name" value="HTH-TYPE TRANSCRIPTIONAL REGULATOR RUTR"/>
    <property type="match status" value="1"/>
</dbReference>
<reference evidence="6 7" key="1">
    <citation type="submission" date="2020-08" db="EMBL/GenBank/DDBJ databases">
        <title>Sequencing the genomes of 1000 actinobacteria strains.</title>
        <authorList>
            <person name="Klenk H.-P."/>
        </authorList>
    </citation>
    <scope>NUCLEOTIDE SEQUENCE [LARGE SCALE GENOMIC DNA]</scope>
    <source>
        <strain evidence="6 7">DSM 44551</strain>
    </source>
</reference>
<feature type="domain" description="HTH tetR-type" evidence="5">
    <location>
        <begin position="15"/>
        <end position="73"/>
    </location>
</feature>
<dbReference type="SUPFAM" id="SSF46689">
    <property type="entry name" value="Homeodomain-like"/>
    <property type="match status" value="1"/>
</dbReference>
<dbReference type="GO" id="GO:0000976">
    <property type="term" value="F:transcription cis-regulatory region binding"/>
    <property type="evidence" value="ECO:0007669"/>
    <property type="project" value="TreeGrafter"/>
</dbReference>
<comment type="caution">
    <text evidence="6">The sequence shown here is derived from an EMBL/GenBank/DDBJ whole genome shotgun (WGS) entry which is preliminary data.</text>
</comment>
<keyword evidence="3" id="KW-0804">Transcription</keyword>
<keyword evidence="7" id="KW-1185">Reference proteome</keyword>
<accession>A0A7W8QRV0</accession>
<dbReference type="EMBL" id="JACHDB010000002">
    <property type="protein sequence ID" value="MBB5435364.1"/>
    <property type="molecule type" value="Genomic_DNA"/>
</dbReference>
<evidence type="ECO:0000313" key="6">
    <source>
        <dbReference type="EMBL" id="MBB5435364.1"/>
    </source>
</evidence>
<evidence type="ECO:0000256" key="1">
    <source>
        <dbReference type="ARBA" id="ARBA00023015"/>
    </source>
</evidence>
<dbReference type="InterPro" id="IPR001647">
    <property type="entry name" value="HTH_TetR"/>
</dbReference>
<name>A0A7W8QRV0_9ACTN</name>
<dbReference type="PANTHER" id="PTHR30055:SF234">
    <property type="entry name" value="HTH-TYPE TRANSCRIPTIONAL REGULATOR BETI"/>
    <property type="match status" value="1"/>
</dbReference>
<keyword evidence="1" id="KW-0805">Transcription regulation</keyword>
<evidence type="ECO:0000256" key="3">
    <source>
        <dbReference type="ARBA" id="ARBA00023163"/>
    </source>
</evidence>
<gene>
    <name evidence="6" type="ORF">HDA36_005512</name>
</gene>
<keyword evidence="2 4" id="KW-0238">DNA-binding</keyword>
<dbReference type="InterPro" id="IPR036271">
    <property type="entry name" value="Tet_transcr_reg_TetR-rel_C_sf"/>
</dbReference>
<organism evidence="6 7">
    <name type="scientific">Nocardiopsis composta</name>
    <dbReference type="NCBI Taxonomy" id="157465"/>
    <lineage>
        <taxon>Bacteria</taxon>
        <taxon>Bacillati</taxon>
        <taxon>Actinomycetota</taxon>
        <taxon>Actinomycetes</taxon>
        <taxon>Streptosporangiales</taxon>
        <taxon>Nocardiopsidaceae</taxon>
        <taxon>Nocardiopsis</taxon>
    </lineage>
</organism>
<feature type="DNA-binding region" description="H-T-H motif" evidence="4">
    <location>
        <begin position="36"/>
        <end position="55"/>
    </location>
</feature>
<dbReference type="AlphaFoldDB" id="A0A7W8QRV0"/>
<dbReference type="Pfam" id="PF00440">
    <property type="entry name" value="TetR_N"/>
    <property type="match status" value="1"/>
</dbReference>